<comment type="caution">
    <text evidence="2">The sequence shown here is derived from an EMBL/GenBank/DDBJ whole genome shotgun (WGS) entry which is preliminary data.</text>
</comment>
<reference evidence="2" key="1">
    <citation type="submission" date="2023-08" db="EMBL/GenBank/DDBJ databases">
        <title>Black Yeasts Isolated from many extreme environments.</title>
        <authorList>
            <person name="Coleine C."/>
            <person name="Stajich J.E."/>
            <person name="Selbmann L."/>
        </authorList>
    </citation>
    <scope>NUCLEOTIDE SEQUENCE</scope>
    <source>
        <strain evidence="2">CCFEE 5810</strain>
    </source>
</reference>
<evidence type="ECO:0000256" key="1">
    <source>
        <dbReference type="SAM" id="MobiDB-lite"/>
    </source>
</evidence>
<dbReference type="Proteomes" id="UP001310594">
    <property type="component" value="Unassembled WGS sequence"/>
</dbReference>
<feature type="compositionally biased region" description="Basic and acidic residues" evidence="1">
    <location>
        <begin position="292"/>
        <end position="301"/>
    </location>
</feature>
<evidence type="ECO:0000313" key="3">
    <source>
        <dbReference type="Proteomes" id="UP001310594"/>
    </source>
</evidence>
<feature type="region of interest" description="Disordered" evidence="1">
    <location>
        <begin position="292"/>
        <end position="315"/>
    </location>
</feature>
<evidence type="ECO:0000313" key="2">
    <source>
        <dbReference type="EMBL" id="KAK5693682.1"/>
    </source>
</evidence>
<name>A0AAN7ZRP3_9PEZI</name>
<accession>A0AAN7ZRP3</accession>
<protein>
    <submittedName>
        <fullName evidence="2">Uncharacterized protein</fullName>
    </submittedName>
</protein>
<feature type="compositionally biased region" description="Basic and acidic residues" evidence="1">
    <location>
        <begin position="27"/>
        <end position="36"/>
    </location>
</feature>
<organism evidence="2 3">
    <name type="scientific">Elasticomyces elasticus</name>
    <dbReference type="NCBI Taxonomy" id="574655"/>
    <lineage>
        <taxon>Eukaryota</taxon>
        <taxon>Fungi</taxon>
        <taxon>Dikarya</taxon>
        <taxon>Ascomycota</taxon>
        <taxon>Pezizomycotina</taxon>
        <taxon>Dothideomycetes</taxon>
        <taxon>Dothideomycetidae</taxon>
        <taxon>Mycosphaerellales</taxon>
        <taxon>Teratosphaeriaceae</taxon>
        <taxon>Elasticomyces</taxon>
    </lineage>
</organism>
<dbReference type="AlphaFoldDB" id="A0AAN7ZRP3"/>
<sequence length="315" mass="35486">MGITKNNRKESPRRPTRNTRSVQLVGRETKGEETRRKLASARSQGPDEPVASSRPRRRRNDGHSVTDDGVPMNNRHLQGQLRLDLGAFVSVSGRKSYLKSISADIMFTPDGAAQEEKVGYFLIYVVDKSVNDTVVVRKSGRKVNKTRTWISELLLPWVGGKLASLSMALRSLYEEDGTPLATFVERFGQMLIPTTMVYIDKLEIKSNLEGKGFGLVAMQSLHRLLPLVCGTDKDIGVLLQPDFIPKKDREAKRKGKQEELMLFYPKHGYEVIYQEEDTLPCFFLMGRLLKGEEGSGRKDADSDADEEDSEMMDLD</sequence>
<proteinExistence type="predicted"/>
<gene>
    <name evidence="2" type="ORF">LTR97_010251</name>
</gene>
<dbReference type="EMBL" id="JAVRQU010000017">
    <property type="protein sequence ID" value="KAK5693682.1"/>
    <property type="molecule type" value="Genomic_DNA"/>
</dbReference>
<feature type="compositionally biased region" description="Acidic residues" evidence="1">
    <location>
        <begin position="302"/>
        <end position="315"/>
    </location>
</feature>
<feature type="region of interest" description="Disordered" evidence="1">
    <location>
        <begin position="1"/>
        <end position="74"/>
    </location>
</feature>